<sequence>MGCSIFLPWCIYYFTLHQRRKCTCLSRRPEGNMILSAGVEKKN</sequence>
<reference evidence="1 2" key="1">
    <citation type="journal article" date="2017" name="Curr. Biol.">
        <title>The Evolution of Venom by Co-option of Single-Copy Genes.</title>
        <authorList>
            <person name="Martinson E.O."/>
            <person name="Mrinalini"/>
            <person name="Kelkar Y.D."/>
            <person name="Chang C.H."/>
            <person name="Werren J.H."/>
        </authorList>
    </citation>
    <scope>NUCLEOTIDE SEQUENCE [LARGE SCALE GENOMIC DNA]</scope>
    <source>
        <strain evidence="1 2">Alberta</strain>
        <tissue evidence="1">Whole body</tissue>
    </source>
</reference>
<dbReference type="EMBL" id="NNAY01004169">
    <property type="protein sequence ID" value="OXU18246.1"/>
    <property type="molecule type" value="Genomic_DNA"/>
</dbReference>
<evidence type="ECO:0000313" key="2">
    <source>
        <dbReference type="Proteomes" id="UP000215335"/>
    </source>
</evidence>
<name>A0A232EIR5_9HYME</name>
<accession>A0A232EIR5</accession>
<evidence type="ECO:0000313" key="1">
    <source>
        <dbReference type="EMBL" id="OXU18246.1"/>
    </source>
</evidence>
<organism evidence="1 2">
    <name type="scientific">Trichomalopsis sarcophagae</name>
    <dbReference type="NCBI Taxonomy" id="543379"/>
    <lineage>
        <taxon>Eukaryota</taxon>
        <taxon>Metazoa</taxon>
        <taxon>Ecdysozoa</taxon>
        <taxon>Arthropoda</taxon>
        <taxon>Hexapoda</taxon>
        <taxon>Insecta</taxon>
        <taxon>Pterygota</taxon>
        <taxon>Neoptera</taxon>
        <taxon>Endopterygota</taxon>
        <taxon>Hymenoptera</taxon>
        <taxon>Apocrita</taxon>
        <taxon>Proctotrupomorpha</taxon>
        <taxon>Chalcidoidea</taxon>
        <taxon>Pteromalidae</taxon>
        <taxon>Pteromalinae</taxon>
        <taxon>Trichomalopsis</taxon>
    </lineage>
</organism>
<comment type="caution">
    <text evidence="1">The sequence shown here is derived from an EMBL/GenBank/DDBJ whole genome shotgun (WGS) entry which is preliminary data.</text>
</comment>
<protein>
    <submittedName>
        <fullName evidence="1">Uncharacterized protein</fullName>
    </submittedName>
</protein>
<dbReference type="AlphaFoldDB" id="A0A232EIR5"/>
<keyword evidence="2" id="KW-1185">Reference proteome</keyword>
<proteinExistence type="predicted"/>
<dbReference type="Proteomes" id="UP000215335">
    <property type="component" value="Unassembled WGS sequence"/>
</dbReference>
<gene>
    <name evidence="1" type="ORF">TSAR_004968</name>
</gene>